<reference evidence="7" key="2">
    <citation type="journal article" date="2023" name="Infect Dis Poverty">
        <title>Chromosome-scale genome of the human blood fluke Schistosoma mekongi and its implications for public health.</title>
        <authorList>
            <person name="Zhou M."/>
            <person name="Xu L."/>
            <person name="Xu D."/>
            <person name="Chen W."/>
            <person name="Khan J."/>
            <person name="Hu Y."/>
            <person name="Huang H."/>
            <person name="Wei H."/>
            <person name="Zhang Y."/>
            <person name="Chusongsang P."/>
            <person name="Tanasarnprasert K."/>
            <person name="Hu X."/>
            <person name="Limpanont Y."/>
            <person name="Lv Z."/>
        </authorList>
    </citation>
    <scope>NUCLEOTIDE SEQUENCE</scope>
    <source>
        <strain evidence="7">LV_2022a</strain>
    </source>
</reference>
<feature type="transmembrane region" description="Helical" evidence="6">
    <location>
        <begin position="276"/>
        <end position="296"/>
    </location>
</feature>
<gene>
    <name evidence="7" type="ORF">MN116_003999</name>
</gene>
<keyword evidence="8" id="KW-1185">Reference proteome</keyword>
<dbReference type="EMBL" id="JALJAT010000002">
    <property type="protein sequence ID" value="KAK4472779.1"/>
    <property type="molecule type" value="Genomic_DNA"/>
</dbReference>
<name>A0AAE2D697_SCHME</name>
<evidence type="ECO:0000256" key="3">
    <source>
        <dbReference type="ARBA" id="ARBA00022989"/>
    </source>
</evidence>
<accession>A0AAE2D697</accession>
<evidence type="ECO:0000256" key="5">
    <source>
        <dbReference type="SAM" id="MobiDB-lite"/>
    </source>
</evidence>
<feature type="transmembrane region" description="Helical" evidence="6">
    <location>
        <begin position="15"/>
        <end position="41"/>
    </location>
</feature>
<keyword evidence="4 6" id="KW-0472">Membrane</keyword>
<feature type="non-terminal residue" evidence="7">
    <location>
        <position position="513"/>
    </location>
</feature>
<feature type="region of interest" description="Disordered" evidence="5">
    <location>
        <begin position="153"/>
        <end position="182"/>
    </location>
</feature>
<dbReference type="PANTHER" id="PTHR12778">
    <property type="entry name" value="SOLUTE CARRIER FAMILY 33 ACETYL-COA TRANSPORTER -RELATED"/>
    <property type="match status" value="1"/>
</dbReference>
<keyword evidence="2 6" id="KW-0812">Transmembrane</keyword>
<feature type="transmembrane region" description="Helical" evidence="6">
    <location>
        <begin position="62"/>
        <end position="79"/>
    </location>
</feature>
<dbReference type="AlphaFoldDB" id="A0AAE2D697"/>
<proteinExistence type="predicted"/>
<dbReference type="GO" id="GO:0035348">
    <property type="term" value="P:acetyl-CoA transmembrane transport"/>
    <property type="evidence" value="ECO:0007669"/>
    <property type="project" value="InterPro"/>
</dbReference>
<evidence type="ECO:0000313" key="8">
    <source>
        <dbReference type="Proteomes" id="UP001292079"/>
    </source>
</evidence>
<dbReference type="InterPro" id="IPR024371">
    <property type="entry name" value="AcetylCoA_trans_1-like"/>
</dbReference>
<evidence type="ECO:0000256" key="1">
    <source>
        <dbReference type="ARBA" id="ARBA00004141"/>
    </source>
</evidence>
<feature type="compositionally biased region" description="Polar residues" evidence="5">
    <location>
        <begin position="161"/>
        <end position="178"/>
    </location>
</feature>
<dbReference type="InterPro" id="IPR036259">
    <property type="entry name" value="MFS_trans_sf"/>
</dbReference>
<feature type="transmembrane region" description="Helical" evidence="6">
    <location>
        <begin position="244"/>
        <end position="264"/>
    </location>
</feature>
<dbReference type="Gene3D" id="1.20.1250.20">
    <property type="entry name" value="MFS general substrate transporter like domains"/>
    <property type="match status" value="1"/>
</dbReference>
<evidence type="ECO:0000256" key="2">
    <source>
        <dbReference type="ARBA" id="ARBA00022692"/>
    </source>
</evidence>
<dbReference type="InterPro" id="IPR004752">
    <property type="entry name" value="AmpG_permease/AT-1"/>
</dbReference>
<reference evidence="7" key="1">
    <citation type="submission" date="2022-04" db="EMBL/GenBank/DDBJ databases">
        <authorList>
            <person name="Xu L."/>
            <person name="Lv Z."/>
        </authorList>
    </citation>
    <scope>NUCLEOTIDE SEQUENCE</scope>
    <source>
        <strain evidence="7">LV_2022a</strain>
    </source>
</reference>
<feature type="transmembrane region" description="Helical" evidence="6">
    <location>
        <begin position="356"/>
        <end position="379"/>
    </location>
</feature>
<dbReference type="Proteomes" id="UP001292079">
    <property type="component" value="Unassembled WGS sequence"/>
</dbReference>
<dbReference type="GO" id="GO:0016020">
    <property type="term" value="C:membrane"/>
    <property type="evidence" value="ECO:0007669"/>
    <property type="project" value="UniProtKB-SubCell"/>
</dbReference>
<feature type="transmembrane region" description="Helical" evidence="6">
    <location>
        <begin position="99"/>
        <end position="118"/>
    </location>
</feature>
<comment type="subcellular location">
    <subcellularLocation>
        <location evidence="1">Membrane</location>
        <topology evidence="1">Multi-pass membrane protein</topology>
    </subcellularLocation>
</comment>
<evidence type="ECO:0000256" key="6">
    <source>
        <dbReference type="SAM" id="Phobius"/>
    </source>
</evidence>
<dbReference type="GO" id="GO:0008521">
    <property type="term" value="F:acetyl-CoA transmembrane transporter activity"/>
    <property type="evidence" value="ECO:0007669"/>
    <property type="project" value="InterPro"/>
</dbReference>
<dbReference type="PANTHER" id="PTHR12778:SF9">
    <property type="entry name" value="ACETYL-COENZYME A TRANSPORTER 1"/>
    <property type="match status" value="1"/>
</dbReference>
<evidence type="ECO:0008006" key="9">
    <source>
        <dbReference type="Google" id="ProtNLM"/>
    </source>
</evidence>
<feature type="transmembrane region" description="Helical" evidence="6">
    <location>
        <begin position="316"/>
        <end position="344"/>
    </location>
</feature>
<keyword evidence="3 6" id="KW-1133">Transmembrane helix</keyword>
<feature type="transmembrane region" description="Helical" evidence="6">
    <location>
        <begin position="205"/>
        <end position="224"/>
    </location>
</feature>
<dbReference type="Pfam" id="PF13000">
    <property type="entry name" value="Acatn"/>
    <property type="match status" value="1"/>
</dbReference>
<sequence>DKLWSPTGSHHPVDIIQLTIIFFILIFSVATQDIAVDGWALTLLTKKNIGWVSTCNKVGQSLGFALAYIPLVCLESPSIPNKYFRRTPIEDKGLITFSGFLYATGFSFMIVNTIVVIFRHEKRSKLDRRILRRSHSMSVEHTANVNYQSGVGTENEMKNSKLPTSDFSIETGTKSQPNDGEMNERGEVSLFNTYRALIRIIQLKPVAIFTIMTVILMMCTFSTYSATNLKLIEYGFPKEELGLFNLLFLPLDFILPFMFVRCTIGPRPLTILAMTLIPKLLINCLNIPITHFTPYFRISTNDTLMMNNSTHASFSWAFYAILTTEFTLDRIVSNLIFVLHLAFCAKISDPAIGGTYLTLLTTVINLAGVLGSSLCLRLIEPLTFRSCKRTEIYPGLYSNSSVALVNITSNITCSGNKDCTGATESCVKLFDGYYVQLIAFLIIGIIFTICLLYPKAKYLESLPPSEFLYDPTVRLCCCPCGLSNQPKIGASDRAIISDNNTNHEVYTNYSHEK</sequence>
<comment type="caution">
    <text evidence="7">The sequence shown here is derived from an EMBL/GenBank/DDBJ whole genome shotgun (WGS) entry which is preliminary data.</text>
</comment>
<dbReference type="SUPFAM" id="SSF103473">
    <property type="entry name" value="MFS general substrate transporter"/>
    <property type="match status" value="1"/>
</dbReference>
<evidence type="ECO:0000256" key="4">
    <source>
        <dbReference type="ARBA" id="ARBA00023136"/>
    </source>
</evidence>
<evidence type="ECO:0000313" key="7">
    <source>
        <dbReference type="EMBL" id="KAK4472779.1"/>
    </source>
</evidence>
<feature type="transmembrane region" description="Helical" evidence="6">
    <location>
        <begin position="433"/>
        <end position="453"/>
    </location>
</feature>
<organism evidence="7 8">
    <name type="scientific">Schistosoma mekongi</name>
    <name type="common">Parasitic worm</name>
    <dbReference type="NCBI Taxonomy" id="38744"/>
    <lineage>
        <taxon>Eukaryota</taxon>
        <taxon>Metazoa</taxon>
        <taxon>Spiralia</taxon>
        <taxon>Lophotrochozoa</taxon>
        <taxon>Platyhelminthes</taxon>
        <taxon>Trematoda</taxon>
        <taxon>Digenea</taxon>
        <taxon>Strigeidida</taxon>
        <taxon>Schistosomatoidea</taxon>
        <taxon>Schistosomatidae</taxon>
        <taxon>Schistosoma</taxon>
    </lineage>
</organism>
<protein>
    <recommendedName>
        <fullName evidence="9">Acetyl-coenzyme A transporter 1</fullName>
    </recommendedName>
</protein>